<dbReference type="AlphaFoldDB" id="A0A3D5QB99"/>
<organism evidence="5 6">
    <name type="scientific">Flexistipes sinusarabici</name>
    <dbReference type="NCBI Taxonomy" id="2352"/>
    <lineage>
        <taxon>Bacteria</taxon>
        <taxon>Pseudomonadati</taxon>
        <taxon>Deferribacterota</taxon>
        <taxon>Deferribacteres</taxon>
        <taxon>Deferribacterales</taxon>
        <taxon>Flexistipitaceae</taxon>
        <taxon>Flexistipes</taxon>
    </lineage>
</organism>
<evidence type="ECO:0000313" key="6">
    <source>
        <dbReference type="Proteomes" id="UP000262325"/>
    </source>
</evidence>
<dbReference type="PROSITE" id="PS00892">
    <property type="entry name" value="HIT_1"/>
    <property type="match status" value="1"/>
</dbReference>
<evidence type="ECO:0000256" key="2">
    <source>
        <dbReference type="PIRSR" id="PIRSR601310-3"/>
    </source>
</evidence>
<reference evidence="5 6" key="1">
    <citation type="journal article" date="2018" name="Nat. Biotechnol.">
        <title>A standardized bacterial taxonomy based on genome phylogeny substantially revises the tree of life.</title>
        <authorList>
            <person name="Parks D.H."/>
            <person name="Chuvochina M."/>
            <person name="Waite D.W."/>
            <person name="Rinke C."/>
            <person name="Skarshewski A."/>
            <person name="Chaumeil P.A."/>
            <person name="Hugenholtz P."/>
        </authorList>
    </citation>
    <scope>NUCLEOTIDE SEQUENCE [LARGE SCALE GENOMIC DNA]</scope>
    <source>
        <strain evidence="5">UBA8672</strain>
    </source>
</reference>
<dbReference type="InterPro" id="IPR019808">
    <property type="entry name" value="Histidine_triad_CS"/>
</dbReference>
<feature type="domain" description="HIT" evidence="4">
    <location>
        <begin position="4"/>
        <end position="111"/>
    </location>
</feature>
<evidence type="ECO:0000259" key="4">
    <source>
        <dbReference type="PROSITE" id="PS51084"/>
    </source>
</evidence>
<dbReference type="Gene3D" id="3.30.428.10">
    <property type="entry name" value="HIT-like"/>
    <property type="match status" value="1"/>
</dbReference>
<dbReference type="GO" id="GO:0009117">
    <property type="term" value="P:nucleotide metabolic process"/>
    <property type="evidence" value="ECO:0007669"/>
    <property type="project" value="TreeGrafter"/>
</dbReference>
<dbReference type="CDD" id="cd01277">
    <property type="entry name" value="HINT_subgroup"/>
    <property type="match status" value="1"/>
</dbReference>
<accession>A0A3D5QB99</accession>
<dbReference type="SUPFAM" id="SSF54197">
    <property type="entry name" value="HIT-like"/>
    <property type="match status" value="1"/>
</dbReference>
<comment type="caution">
    <text evidence="5">The sequence shown here is derived from an EMBL/GenBank/DDBJ whole genome shotgun (WGS) entry which is preliminary data.</text>
</comment>
<name>A0A3D5QB99_FLESI</name>
<dbReference type="PANTHER" id="PTHR46648:SF1">
    <property type="entry name" value="ADENOSINE 5'-MONOPHOSPHORAMIDASE HNT1"/>
    <property type="match status" value="1"/>
</dbReference>
<dbReference type="RefSeq" id="WP_273264940.1">
    <property type="nucleotide sequence ID" value="NZ_JAAZVV010000009.1"/>
</dbReference>
<protein>
    <submittedName>
        <fullName evidence="5">HIT family protein</fullName>
    </submittedName>
</protein>
<dbReference type="PRINTS" id="PR00332">
    <property type="entry name" value="HISTRIAD"/>
</dbReference>
<dbReference type="Proteomes" id="UP000262325">
    <property type="component" value="Unassembled WGS sequence"/>
</dbReference>
<dbReference type="EMBL" id="DPPF01000094">
    <property type="protein sequence ID" value="HCW92988.1"/>
    <property type="molecule type" value="Genomic_DNA"/>
</dbReference>
<dbReference type="InterPro" id="IPR011146">
    <property type="entry name" value="HIT-like"/>
</dbReference>
<dbReference type="GO" id="GO:0003824">
    <property type="term" value="F:catalytic activity"/>
    <property type="evidence" value="ECO:0007669"/>
    <property type="project" value="InterPro"/>
</dbReference>
<evidence type="ECO:0000256" key="1">
    <source>
        <dbReference type="PIRSR" id="PIRSR601310-1"/>
    </source>
</evidence>
<gene>
    <name evidence="5" type="ORF">DHM44_04830</name>
</gene>
<dbReference type="Pfam" id="PF01230">
    <property type="entry name" value="HIT"/>
    <property type="match status" value="1"/>
</dbReference>
<dbReference type="InterPro" id="IPR001310">
    <property type="entry name" value="Histidine_triad_HIT"/>
</dbReference>
<dbReference type="PANTHER" id="PTHR46648">
    <property type="entry name" value="HIT FAMILY PROTEIN 1"/>
    <property type="match status" value="1"/>
</dbReference>
<dbReference type="InterPro" id="IPR039384">
    <property type="entry name" value="HINT"/>
</dbReference>
<evidence type="ECO:0000256" key="3">
    <source>
        <dbReference type="PROSITE-ProRule" id="PRU00464"/>
    </source>
</evidence>
<feature type="short sequence motif" description="Histidine triad motif" evidence="2 3">
    <location>
        <begin position="96"/>
        <end position="100"/>
    </location>
</feature>
<feature type="active site" description="Tele-AMP-histidine intermediate" evidence="1">
    <location>
        <position position="98"/>
    </location>
</feature>
<dbReference type="InterPro" id="IPR036265">
    <property type="entry name" value="HIT-like_sf"/>
</dbReference>
<sequence length="138" mass="15817">MDCLFCKMKEGEIPCQRVYEDDDFFAILDINPINYGHTLLIPKKHFNNILDAPEDVGEKTYPVAQKIAKGIKEALKCDGINIIQNVEEAGGQEVFHSHLHIVPRFKDDNIKFSMKKKKYASDDDMCKFAKKIADVLNR</sequence>
<dbReference type="PROSITE" id="PS51084">
    <property type="entry name" value="HIT_2"/>
    <property type="match status" value="1"/>
</dbReference>
<evidence type="ECO:0000313" key="5">
    <source>
        <dbReference type="EMBL" id="HCW92988.1"/>
    </source>
</evidence>
<proteinExistence type="predicted"/>